<dbReference type="PRINTS" id="PR01537">
    <property type="entry name" value="INTRLKN1R1F"/>
</dbReference>
<dbReference type="Pfam" id="PF01582">
    <property type="entry name" value="TIR"/>
    <property type="match status" value="1"/>
</dbReference>
<dbReference type="InterPro" id="IPR013783">
    <property type="entry name" value="Ig-like_fold"/>
</dbReference>
<keyword evidence="9 16" id="KW-0472">Membrane</keyword>
<feature type="domain" description="Ig-like" evidence="19">
    <location>
        <begin position="149"/>
        <end position="235"/>
    </location>
</feature>
<feature type="chain" id="PRO_5034165208" evidence="17">
    <location>
        <begin position="27"/>
        <end position="602"/>
    </location>
</feature>
<keyword evidence="7 16" id="KW-1133">Transmembrane helix</keyword>
<feature type="transmembrane region" description="Helical" evidence="16">
    <location>
        <begin position="366"/>
        <end position="387"/>
    </location>
</feature>
<dbReference type="Gene3D" id="3.40.50.10140">
    <property type="entry name" value="Toll/interleukin-1 receptor homology (TIR) domain"/>
    <property type="match status" value="1"/>
</dbReference>
<dbReference type="PRINTS" id="PR01536">
    <property type="entry name" value="INTRLKN1R12F"/>
</dbReference>
<feature type="domain" description="Ig-like" evidence="19">
    <location>
        <begin position="29"/>
        <end position="129"/>
    </location>
</feature>
<evidence type="ECO:0000256" key="11">
    <source>
        <dbReference type="ARBA" id="ARBA00023170"/>
    </source>
</evidence>
<evidence type="ECO:0000256" key="14">
    <source>
        <dbReference type="ARBA" id="ARBA00023319"/>
    </source>
</evidence>
<evidence type="ECO:0000313" key="20">
    <source>
        <dbReference type="Ensembl" id="ENSSFOP00015024157.1"/>
    </source>
</evidence>
<keyword evidence="5" id="KW-0677">Repeat</keyword>
<dbReference type="RefSeq" id="XP_018587606.1">
    <property type="nucleotide sequence ID" value="XM_018732090.2"/>
</dbReference>
<dbReference type="SUPFAM" id="SSF48726">
    <property type="entry name" value="Immunoglobulin"/>
    <property type="match status" value="3"/>
</dbReference>
<evidence type="ECO:0000259" key="19">
    <source>
        <dbReference type="PROSITE" id="PS50835"/>
    </source>
</evidence>
<evidence type="ECO:0000256" key="9">
    <source>
        <dbReference type="ARBA" id="ARBA00023136"/>
    </source>
</evidence>
<dbReference type="GO" id="GO:0016787">
    <property type="term" value="F:hydrolase activity"/>
    <property type="evidence" value="ECO:0007669"/>
    <property type="project" value="UniProtKB-KW"/>
</dbReference>
<feature type="domain" description="TIR" evidence="18">
    <location>
        <begin position="409"/>
        <end position="553"/>
    </location>
</feature>
<dbReference type="AlphaFoldDB" id="A0A8C9V5K7"/>
<organism evidence="20 21">
    <name type="scientific">Scleropages formosus</name>
    <name type="common">Asian bonytongue</name>
    <name type="synonym">Osteoglossum formosum</name>
    <dbReference type="NCBI Taxonomy" id="113540"/>
    <lineage>
        <taxon>Eukaryota</taxon>
        <taxon>Metazoa</taxon>
        <taxon>Chordata</taxon>
        <taxon>Craniata</taxon>
        <taxon>Vertebrata</taxon>
        <taxon>Euteleostomi</taxon>
        <taxon>Actinopterygii</taxon>
        <taxon>Neopterygii</taxon>
        <taxon>Teleostei</taxon>
        <taxon>Osteoglossocephala</taxon>
        <taxon>Osteoglossomorpha</taxon>
        <taxon>Osteoglossiformes</taxon>
        <taxon>Osteoglossidae</taxon>
        <taxon>Scleropages</taxon>
    </lineage>
</organism>
<dbReference type="Proteomes" id="UP000694397">
    <property type="component" value="Chromosome 10"/>
</dbReference>
<dbReference type="GO" id="GO:0004908">
    <property type="term" value="F:interleukin-1 receptor activity"/>
    <property type="evidence" value="ECO:0007669"/>
    <property type="project" value="InterPro"/>
</dbReference>
<evidence type="ECO:0000256" key="1">
    <source>
        <dbReference type="ARBA" id="ARBA00004479"/>
    </source>
</evidence>
<dbReference type="KEGG" id="sfm:108922149"/>
<evidence type="ECO:0000256" key="7">
    <source>
        <dbReference type="ARBA" id="ARBA00022989"/>
    </source>
</evidence>
<dbReference type="InterPro" id="IPR000157">
    <property type="entry name" value="TIR_dom"/>
</dbReference>
<dbReference type="SMART" id="SM00409">
    <property type="entry name" value="IG"/>
    <property type="match status" value="3"/>
</dbReference>
<accession>A0A8C9V5K7</accession>
<reference evidence="20" key="3">
    <citation type="submission" date="2025-09" db="UniProtKB">
        <authorList>
            <consortium name="Ensembl"/>
        </authorList>
    </citation>
    <scope>IDENTIFICATION</scope>
</reference>
<keyword evidence="3 16" id="KW-0812">Transmembrane</keyword>
<keyword evidence="21" id="KW-1185">Reference proteome</keyword>
<dbReference type="GO" id="GO:0016020">
    <property type="term" value="C:membrane"/>
    <property type="evidence" value="ECO:0007669"/>
    <property type="project" value="UniProtKB-SubCell"/>
</dbReference>
<evidence type="ECO:0000256" key="4">
    <source>
        <dbReference type="ARBA" id="ARBA00022729"/>
    </source>
</evidence>
<keyword evidence="14" id="KW-0393">Immunoglobulin domain</keyword>
<keyword evidence="10" id="KW-1015">Disulfide bond</keyword>
<reference evidence="20 21" key="1">
    <citation type="submission" date="2019-04" db="EMBL/GenBank/DDBJ databases">
        <authorList>
            <consortium name="Wellcome Sanger Institute Data Sharing"/>
        </authorList>
    </citation>
    <scope>NUCLEOTIDE SEQUENCE [LARGE SCALE GENOMIC DNA]</scope>
</reference>
<evidence type="ECO:0000259" key="18">
    <source>
        <dbReference type="PROSITE" id="PS50104"/>
    </source>
</evidence>
<dbReference type="Ensembl" id="ENSSFOT00015024418.2">
    <property type="protein sequence ID" value="ENSSFOP00015024157.1"/>
    <property type="gene ID" value="ENSSFOG00015015535.2"/>
</dbReference>
<gene>
    <name evidence="20" type="primary">IL1RAP</name>
</gene>
<evidence type="ECO:0000256" key="17">
    <source>
        <dbReference type="SAM" id="SignalP"/>
    </source>
</evidence>
<dbReference type="InterPro" id="IPR003599">
    <property type="entry name" value="Ig_sub"/>
</dbReference>
<protein>
    <submittedName>
        <fullName evidence="20">Interleukin 1 receptor accessory protein</fullName>
    </submittedName>
</protein>
<feature type="region of interest" description="Disordered" evidence="15">
    <location>
        <begin position="582"/>
        <end position="602"/>
    </location>
</feature>
<dbReference type="PANTHER" id="PTHR11890">
    <property type="entry name" value="INTERLEUKIN-1 RECEPTOR FAMILY MEMBER"/>
    <property type="match status" value="1"/>
</dbReference>
<dbReference type="OrthoDB" id="9166379at2759"/>
<evidence type="ECO:0000256" key="15">
    <source>
        <dbReference type="SAM" id="MobiDB-lite"/>
    </source>
</evidence>
<dbReference type="GO" id="GO:0006954">
    <property type="term" value="P:inflammatory response"/>
    <property type="evidence" value="ECO:0007669"/>
    <property type="project" value="UniProtKB-KW"/>
</dbReference>
<sequence length="602" mass="67790">MTSCPSALISLSLAVLFLGGASEILSSHPLSACQDVGTSSGEMIQVYGGEASVLRCPLYHTEYAQGSRFKLDWYWTQSPETAEQPVPVDHMDSRISREGNRLWFHPVSSGDAGHYICVLSNRTCCVKVTVRLKVLQRPEGMCVPQPPGPSVRVDIPVEEGKTLSCPDLQDFTHPNRSLSVQWFHNCKQYEWGIDREKKGQNVVIHLMREIYAGNYTCVVTYTFRGEEMKFTRVVAVRPVSSSRIPKDPVIHIPDDQHLFTVKKGSEAKLKCQVFLPHLDGEQPKPEVWWEVSGQTLGQLGDPRFSSTSEVSEDRLGDRTVENVLQIQTFSSQDLNKEYSCFAQNSRNRVSRVALLRAEEYLPHVELGLGLAVPTVIVLVLFVVYHVFQLELLLLYRSRCVCHRVDPDGKEFDVYISYARNSAEEQFVHMTLRRVLENELGYKVCIFDRDSLPGGTITDETLSFVGRSRCLIVVLSPAYALQGTQALLELKAGLDSMALGGDLRVILVQYQPVSRSNWVQELRRARVALALIRWKGEKSAHLSSHFWKQLQVELPIKWKRDAPSINAAHKQYILTPSEVKSVDSEHDAHTKSDGVVPTQITDT</sequence>
<dbReference type="InterPro" id="IPR035897">
    <property type="entry name" value="Toll_tir_struct_dom_sf"/>
</dbReference>
<evidence type="ECO:0000256" key="6">
    <source>
        <dbReference type="ARBA" id="ARBA00022801"/>
    </source>
</evidence>
<evidence type="ECO:0000313" key="21">
    <source>
        <dbReference type="Proteomes" id="UP000694397"/>
    </source>
</evidence>
<dbReference type="Pfam" id="PF18452">
    <property type="entry name" value="Ig_6"/>
    <property type="match status" value="1"/>
</dbReference>
<keyword evidence="6" id="KW-0378">Hydrolase</keyword>
<feature type="domain" description="Ig-like" evidence="19">
    <location>
        <begin position="248"/>
        <end position="350"/>
    </location>
</feature>
<feature type="compositionally biased region" description="Basic and acidic residues" evidence="15">
    <location>
        <begin position="582"/>
        <end position="591"/>
    </location>
</feature>
<dbReference type="InterPro" id="IPR007110">
    <property type="entry name" value="Ig-like_dom"/>
</dbReference>
<dbReference type="SMART" id="SM00255">
    <property type="entry name" value="TIR"/>
    <property type="match status" value="1"/>
</dbReference>
<dbReference type="PROSITE" id="PS50835">
    <property type="entry name" value="IG_LIKE"/>
    <property type="match status" value="3"/>
</dbReference>
<evidence type="ECO:0000256" key="10">
    <source>
        <dbReference type="ARBA" id="ARBA00023157"/>
    </source>
</evidence>
<evidence type="ECO:0000256" key="16">
    <source>
        <dbReference type="SAM" id="Phobius"/>
    </source>
</evidence>
<dbReference type="InterPro" id="IPR041416">
    <property type="entry name" value="IL-1RAcP-like_ig"/>
</dbReference>
<evidence type="ECO:0000256" key="12">
    <source>
        <dbReference type="ARBA" id="ARBA00023180"/>
    </source>
</evidence>
<dbReference type="InterPro" id="IPR036179">
    <property type="entry name" value="Ig-like_dom_sf"/>
</dbReference>
<comment type="subcellular location">
    <subcellularLocation>
        <location evidence="1">Membrane</location>
        <topology evidence="1">Single-pass type I membrane protein</topology>
    </subcellularLocation>
</comment>
<dbReference type="GeneTree" id="ENSGT01150000286976"/>
<keyword evidence="8" id="KW-0520">NAD</keyword>
<dbReference type="InterPro" id="IPR015621">
    <property type="entry name" value="IL-1_rcpt_fam"/>
</dbReference>
<evidence type="ECO:0000256" key="5">
    <source>
        <dbReference type="ARBA" id="ARBA00022737"/>
    </source>
</evidence>
<dbReference type="FunFam" id="2.60.40.10:FF:000188">
    <property type="entry name" value="Interleukin-1 receptor accessory protein-like 1"/>
    <property type="match status" value="1"/>
</dbReference>
<dbReference type="Gene3D" id="2.60.40.10">
    <property type="entry name" value="Immunoglobulins"/>
    <property type="match status" value="3"/>
</dbReference>
<evidence type="ECO:0000256" key="8">
    <source>
        <dbReference type="ARBA" id="ARBA00023027"/>
    </source>
</evidence>
<proteinExistence type="inferred from homology"/>
<comment type="similarity">
    <text evidence="2">Belongs to the interleukin-1 receptor family.</text>
</comment>
<dbReference type="PANTHER" id="PTHR11890:SF20">
    <property type="entry name" value="INTERLEUKIN-1 RECEPTOR ACCESSORY PROTEIN"/>
    <property type="match status" value="1"/>
</dbReference>
<evidence type="ECO:0000256" key="2">
    <source>
        <dbReference type="ARBA" id="ARBA00009752"/>
    </source>
</evidence>
<dbReference type="CTD" id="3556"/>
<name>A0A8C9V5K7_SCLFO</name>
<keyword evidence="4 17" id="KW-0732">Signal</keyword>
<dbReference type="InterPro" id="IPR004074">
    <property type="entry name" value="IL-1_rcpt_I/II-typ"/>
</dbReference>
<dbReference type="Pfam" id="PF13927">
    <property type="entry name" value="Ig_3"/>
    <property type="match status" value="1"/>
</dbReference>
<dbReference type="SUPFAM" id="SSF52200">
    <property type="entry name" value="Toll/Interleukin receptor TIR domain"/>
    <property type="match status" value="1"/>
</dbReference>
<dbReference type="PROSITE" id="PS50104">
    <property type="entry name" value="TIR"/>
    <property type="match status" value="1"/>
</dbReference>
<evidence type="ECO:0000256" key="13">
    <source>
        <dbReference type="ARBA" id="ARBA00023198"/>
    </source>
</evidence>
<keyword evidence="12" id="KW-0325">Glycoprotein</keyword>
<keyword evidence="11" id="KW-0675">Receptor</keyword>
<feature type="signal peptide" evidence="17">
    <location>
        <begin position="1"/>
        <end position="26"/>
    </location>
</feature>
<reference evidence="20" key="2">
    <citation type="submission" date="2025-08" db="UniProtKB">
        <authorList>
            <consortium name="Ensembl"/>
        </authorList>
    </citation>
    <scope>IDENTIFICATION</scope>
</reference>
<dbReference type="GeneID" id="108922149"/>
<evidence type="ECO:0000256" key="3">
    <source>
        <dbReference type="ARBA" id="ARBA00022692"/>
    </source>
</evidence>
<keyword evidence="13" id="KW-0395">Inflammatory response</keyword>